<comment type="caution">
    <text evidence="16">The sequence shown here is derived from an EMBL/GenBank/DDBJ whole genome shotgun (WGS) entry which is preliminary data.</text>
</comment>
<gene>
    <name evidence="16" type="ORF">QBC38DRAFT_451073</name>
</gene>
<reference evidence="16" key="1">
    <citation type="journal article" date="2023" name="Mol. Phylogenet. Evol.">
        <title>Genome-scale phylogeny and comparative genomics of the fungal order Sordariales.</title>
        <authorList>
            <person name="Hensen N."/>
            <person name="Bonometti L."/>
            <person name="Westerberg I."/>
            <person name="Brannstrom I.O."/>
            <person name="Guillou S."/>
            <person name="Cros-Aarteil S."/>
            <person name="Calhoun S."/>
            <person name="Haridas S."/>
            <person name="Kuo A."/>
            <person name="Mondo S."/>
            <person name="Pangilinan J."/>
            <person name="Riley R."/>
            <person name="LaButti K."/>
            <person name="Andreopoulos B."/>
            <person name="Lipzen A."/>
            <person name="Chen C."/>
            <person name="Yan M."/>
            <person name="Daum C."/>
            <person name="Ng V."/>
            <person name="Clum A."/>
            <person name="Steindorff A."/>
            <person name="Ohm R.A."/>
            <person name="Martin F."/>
            <person name="Silar P."/>
            <person name="Natvig D.O."/>
            <person name="Lalanne C."/>
            <person name="Gautier V."/>
            <person name="Ament-Velasquez S.L."/>
            <person name="Kruys A."/>
            <person name="Hutchinson M.I."/>
            <person name="Powell A.J."/>
            <person name="Barry K."/>
            <person name="Miller A.N."/>
            <person name="Grigoriev I.V."/>
            <person name="Debuchy R."/>
            <person name="Gladieux P."/>
            <person name="Hiltunen Thoren M."/>
            <person name="Johannesson H."/>
        </authorList>
    </citation>
    <scope>NUCLEOTIDE SEQUENCE</scope>
    <source>
        <strain evidence="16">CBS 990.96</strain>
    </source>
</reference>
<dbReference type="PROSITE" id="PS51782">
    <property type="entry name" value="LYSM"/>
    <property type="match status" value="2"/>
</dbReference>
<comment type="catalytic activity">
    <reaction evidence="1">
        <text>Random endo-hydrolysis of N-acetyl-beta-D-glucosaminide (1-&gt;4)-beta-linkages in chitin and chitodextrins.</text>
        <dbReference type="EC" id="3.2.1.14"/>
    </reaction>
</comment>
<keyword evidence="6" id="KW-0147">Chitin-binding</keyword>
<dbReference type="GO" id="GO:0000272">
    <property type="term" value="P:polysaccharide catabolic process"/>
    <property type="evidence" value="ECO:0007669"/>
    <property type="project" value="UniProtKB-KW"/>
</dbReference>
<evidence type="ECO:0000256" key="6">
    <source>
        <dbReference type="ARBA" id="ARBA00022669"/>
    </source>
</evidence>
<keyword evidence="7 13" id="KW-0378">Hydrolase</keyword>
<dbReference type="Gene3D" id="3.20.20.80">
    <property type="entry name" value="Glycosidases"/>
    <property type="match status" value="1"/>
</dbReference>
<dbReference type="Pfam" id="PF01476">
    <property type="entry name" value="LysM"/>
    <property type="match status" value="2"/>
</dbReference>
<dbReference type="CDD" id="cd00035">
    <property type="entry name" value="ChtBD1"/>
    <property type="match status" value="1"/>
</dbReference>
<dbReference type="GO" id="GO:0008061">
    <property type="term" value="F:chitin binding"/>
    <property type="evidence" value="ECO:0007669"/>
    <property type="project" value="UniProtKB-KW"/>
</dbReference>
<evidence type="ECO:0000259" key="14">
    <source>
        <dbReference type="PROSITE" id="PS51782"/>
    </source>
</evidence>
<protein>
    <recommendedName>
        <fullName evidence="4">chitinase</fullName>
        <ecNumber evidence="4">3.2.1.14</ecNumber>
    </recommendedName>
</protein>
<dbReference type="Pfam" id="PF00704">
    <property type="entry name" value="Glyco_hydro_18"/>
    <property type="match status" value="1"/>
</dbReference>
<keyword evidence="9" id="KW-0843">Virulence</keyword>
<accession>A0AAN7BY46</accession>
<dbReference type="Proteomes" id="UP001301958">
    <property type="component" value="Unassembled WGS sequence"/>
</dbReference>
<evidence type="ECO:0000256" key="4">
    <source>
        <dbReference type="ARBA" id="ARBA00012729"/>
    </source>
</evidence>
<evidence type="ECO:0000256" key="3">
    <source>
        <dbReference type="ARBA" id="ARBA00008682"/>
    </source>
</evidence>
<comment type="similarity">
    <text evidence="3">Belongs to the glycosyl hydrolase 18 family. Chitinase class V subfamily.</text>
</comment>
<name>A0AAN7BY46_9PEZI</name>
<dbReference type="PROSITE" id="PS51910">
    <property type="entry name" value="GH18_2"/>
    <property type="match status" value="1"/>
</dbReference>
<dbReference type="PANTHER" id="PTHR47700:SF2">
    <property type="entry name" value="CHITINASE"/>
    <property type="match status" value="1"/>
</dbReference>
<dbReference type="InterPro" id="IPR011583">
    <property type="entry name" value="Chitinase_II/V-like_cat"/>
</dbReference>
<dbReference type="InterPro" id="IPR018392">
    <property type="entry name" value="LysM"/>
</dbReference>
<sequence length="860" mass="92934">MSNTSLHQATSDSQTPILHLSLTRDVFDDAADDALFAEWQEANARTPNKIIPCPAACSESGSDPSTWSIYPDAARLALCNNTLLFSINVFTEIKDDHTKAGIRACKADFSTPATSKRDEKTCKHGPQVEGKSKAYVLTQGGANGGNGARDVEAAGIQVSNYVTSFETDCNTPTIAFGYSGSAAIGFYAGSQVRQQGVSSKLLQNFLARIEKEPVAASTVIELCEKNATTGADYVVGIAASTNGDLSFIQKSVKTWVNGTCVSDSGNSKVWDEVDLLVPTPISTFASDETRSRIQARADCTTTTIISGDWCARVAQRCDITESQLISYNTAHTQPFCNTLAVGERVCCSPGTLPDISPKPNPDGSCFVYNVQPGDYCAAIAAAHGLTVSRIEELNTNTWGWNGCSRLWAGSSMCLSTGTPPFPAPVANAVCGPTVPGTVKPTDPSVDIATLNPCPINACCNIWGQCGITEEYCLATPADTGAPGSSAPGTNSCISNCGIDIIKTPVQPTPEQRVKVAYFAAWNNQRPCLTMYVDEIDTTKYTHIHFAFASLTETFDIDVSDVQDEFERFKNMTGIKKIISFGGWEASATPESRARLRDAFRPGANNRGVFRVNVINFVNNHGLDGVDFDWEYPGSHDFPGNDGTEGRDYGTVISQIRSTLRQNGKTVSFAAPASYYYLKNYPIEQMARNVDYVIYMTYDLHGQWDVGQAGATTSCPTGNCLRSHVDWAETQLALAMLTKAGVPSNKTVVGLPSYGRTFKMAQVGCTGPTCLFTGTSTHSEAAPGRCTGTRGYLADAEIREIIATNPTVQGWNVGLYDSYLVYNSTEWVGFMRPPVKLRREAWYYDNNFLGTGDWSVDLQSF</sequence>
<evidence type="ECO:0000256" key="10">
    <source>
        <dbReference type="ARBA" id="ARBA00023277"/>
    </source>
</evidence>
<evidence type="ECO:0000256" key="13">
    <source>
        <dbReference type="RuleBase" id="RU000489"/>
    </source>
</evidence>
<evidence type="ECO:0000313" key="17">
    <source>
        <dbReference type="Proteomes" id="UP001301958"/>
    </source>
</evidence>
<dbReference type="SMART" id="SM00257">
    <property type="entry name" value="LysM"/>
    <property type="match status" value="2"/>
</dbReference>
<evidence type="ECO:0000256" key="1">
    <source>
        <dbReference type="ARBA" id="ARBA00000822"/>
    </source>
</evidence>
<dbReference type="InterPro" id="IPR001223">
    <property type="entry name" value="Glyco_hydro18_cat"/>
</dbReference>
<evidence type="ECO:0000259" key="15">
    <source>
        <dbReference type="PROSITE" id="PS51910"/>
    </source>
</evidence>
<dbReference type="Gene3D" id="3.30.60.10">
    <property type="entry name" value="Endochitinase-like"/>
    <property type="match status" value="1"/>
</dbReference>
<evidence type="ECO:0000256" key="2">
    <source>
        <dbReference type="ARBA" id="ARBA00004613"/>
    </source>
</evidence>
<dbReference type="InterPro" id="IPR029070">
    <property type="entry name" value="Chitinase_insertion_sf"/>
</dbReference>
<feature type="domain" description="LysM" evidence="14">
    <location>
        <begin position="366"/>
        <end position="414"/>
    </location>
</feature>
<keyword evidence="5" id="KW-0964">Secreted</keyword>
<dbReference type="SMART" id="SM00636">
    <property type="entry name" value="Glyco_18"/>
    <property type="match status" value="1"/>
</dbReference>
<dbReference type="SUPFAM" id="SSF54556">
    <property type="entry name" value="Chitinase insertion domain"/>
    <property type="match status" value="1"/>
</dbReference>
<dbReference type="Gene3D" id="3.10.50.10">
    <property type="match status" value="1"/>
</dbReference>
<keyword evidence="11 13" id="KW-0326">Glycosidase</keyword>
<dbReference type="CDD" id="cd02878">
    <property type="entry name" value="GH18_zymocin_alpha"/>
    <property type="match status" value="1"/>
</dbReference>
<evidence type="ECO:0000256" key="8">
    <source>
        <dbReference type="ARBA" id="ARBA00023024"/>
    </source>
</evidence>
<keyword evidence="10" id="KW-0119">Carbohydrate metabolism</keyword>
<proteinExistence type="inferred from homology"/>
<dbReference type="SUPFAM" id="SSF54106">
    <property type="entry name" value="LysM domain"/>
    <property type="match status" value="1"/>
</dbReference>
<organism evidence="16 17">
    <name type="scientific">Podospora fimiseda</name>
    <dbReference type="NCBI Taxonomy" id="252190"/>
    <lineage>
        <taxon>Eukaryota</taxon>
        <taxon>Fungi</taxon>
        <taxon>Dikarya</taxon>
        <taxon>Ascomycota</taxon>
        <taxon>Pezizomycotina</taxon>
        <taxon>Sordariomycetes</taxon>
        <taxon>Sordariomycetidae</taxon>
        <taxon>Sordariales</taxon>
        <taxon>Podosporaceae</taxon>
        <taxon>Podospora</taxon>
    </lineage>
</organism>
<reference evidence="16" key="2">
    <citation type="submission" date="2023-05" db="EMBL/GenBank/DDBJ databases">
        <authorList>
            <consortium name="Lawrence Berkeley National Laboratory"/>
            <person name="Steindorff A."/>
            <person name="Hensen N."/>
            <person name="Bonometti L."/>
            <person name="Westerberg I."/>
            <person name="Brannstrom I.O."/>
            <person name="Guillou S."/>
            <person name="Cros-Aarteil S."/>
            <person name="Calhoun S."/>
            <person name="Haridas S."/>
            <person name="Kuo A."/>
            <person name="Mondo S."/>
            <person name="Pangilinan J."/>
            <person name="Riley R."/>
            <person name="Labutti K."/>
            <person name="Andreopoulos B."/>
            <person name="Lipzen A."/>
            <person name="Chen C."/>
            <person name="Yanf M."/>
            <person name="Daum C."/>
            <person name="Ng V."/>
            <person name="Clum A."/>
            <person name="Ohm R."/>
            <person name="Martin F."/>
            <person name="Silar P."/>
            <person name="Natvig D."/>
            <person name="Lalanne C."/>
            <person name="Gautier V."/>
            <person name="Ament-Velasquez S.L."/>
            <person name="Kruys A."/>
            <person name="Hutchinson M.I."/>
            <person name="Powell A.J."/>
            <person name="Barry K."/>
            <person name="Miller A.N."/>
            <person name="Grigoriev I.V."/>
            <person name="Debuchy R."/>
            <person name="Gladieux P."/>
            <person name="Thoren M.H."/>
            <person name="Johannesson H."/>
        </authorList>
    </citation>
    <scope>NUCLEOTIDE SEQUENCE</scope>
    <source>
        <strain evidence="16">CBS 990.96</strain>
    </source>
</reference>
<dbReference type="InterPro" id="IPR017853">
    <property type="entry name" value="GH"/>
</dbReference>
<evidence type="ECO:0000256" key="7">
    <source>
        <dbReference type="ARBA" id="ARBA00022801"/>
    </source>
</evidence>
<evidence type="ECO:0000256" key="11">
    <source>
        <dbReference type="ARBA" id="ARBA00023295"/>
    </source>
</evidence>
<comment type="subcellular location">
    <subcellularLocation>
        <location evidence="2">Secreted</location>
    </subcellularLocation>
</comment>
<dbReference type="EC" id="3.2.1.14" evidence="4"/>
<keyword evidence="12" id="KW-0624">Polysaccharide degradation</keyword>
<dbReference type="EMBL" id="MU865292">
    <property type="protein sequence ID" value="KAK4231442.1"/>
    <property type="molecule type" value="Genomic_DNA"/>
</dbReference>
<dbReference type="PROSITE" id="PS01095">
    <property type="entry name" value="GH18_1"/>
    <property type="match status" value="1"/>
</dbReference>
<dbReference type="GO" id="GO:0008843">
    <property type="term" value="F:endochitinase activity"/>
    <property type="evidence" value="ECO:0007669"/>
    <property type="project" value="UniProtKB-EC"/>
</dbReference>
<dbReference type="SUPFAM" id="SSF51445">
    <property type="entry name" value="(Trans)glycosidases"/>
    <property type="match status" value="1"/>
</dbReference>
<dbReference type="InterPro" id="IPR036779">
    <property type="entry name" value="LysM_dom_sf"/>
</dbReference>
<evidence type="ECO:0000256" key="5">
    <source>
        <dbReference type="ARBA" id="ARBA00022525"/>
    </source>
</evidence>
<dbReference type="InterPro" id="IPR036861">
    <property type="entry name" value="Endochitinase-like_sf"/>
</dbReference>
<keyword evidence="17" id="KW-1185">Reference proteome</keyword>
<dbReference type="GO" id="GO:0006032">
    <property type="term" value="P:chitin catabolic process"/>
    <property type="evidence" value="ECO:0007669"/>
    <property type="project" value="UniProtKB-KW"/>
</dbReference>
<evidence type="ECO:0000256" key="9">
    <source>
        <dbReference type="ARBA" id="ARBA00023026"/>
    </source>
</evidence>
<dbReference type="GO" id="GO:0005576">
    <property type="term" value="C:extracellular region"/>
    <property type="evidence" value="ECO:0007669"/>
    <property type="project" value="UniProtKB-SubCell"/>
</dbReference>
<dbReference type="CDD" id="cd00118">
    <property type="entry name" value="LysM"/>
    <property type="match status" value="1"/>
</dbReference>
<keyword evidence="8" id="KW-0146">Chitin degradation</keyword>
<dbReference type="InterPro" id="IPR053214">
    <property type="entry name" value="LysM12-like"/>
</dbReference>
<evidence type="ECO:0000256" key="12">
    <source>
        <dbReference type="ARBA" id="ARBA00023326"/>
    </source>
</evidence>
<feature type="domain" description="LysM" evidence="14">
    <location>
        <begin position="300"/>
        <end position="347"/>
    </location>
</feature>
<dbReference type="AlphaFoldDB" id="A0AAN7BY46"/>
<dbReference type="SUPFAM" id="SSF57016">
    <property type="entry name" value="Plant lectins/antimicrobial peptides"/>
    <property type="match status" value="1"/>
</dbReference>
<dbReference type="PANTHER" id="PTHR47700">
    <property type="entry name" value="V CHITINASE, PUTATIVE (AFU_ORTHOLOGUE AFUA_6G13720)-RELATED"/>
    <property type="match status" value="1"/>
</dbReference>
<dbReference type="Gene3D" id="3.10.350.10">
    <property type="entry name" value="LysM domain"/>
    <property type="match status" value="2"/>
</dbReference>
<evidence type="ECO:0000313" key="16">
    <source>
        <dbReference type="EMBL" id="KAK4231442.1"/>
    </source>
</evidence>
<dbReference type="InterPro" id="IPR001579">
    <property type="entry name" value="Glyco_hydro_18_chit_AS"/>
</dbReference>
<feature type="domain" description="GH18" evidence="15">
    <location>
        <begin position="512"/>
        <end position="860"/>
    </location>
</feature>